<keyword evidence="1" id="KW-0805">Transcription regulation</keyword>
<dbReference type="Pfam" id="PF00392">
    <property type="entry name" value="GntR"/>
    <property type="match status" value="1"/>
</dbReference>
<dbReference type="CDD" id="cd07377">
    <property type="entry name" value="WHTH_GntR"/>
    <property type="match status" value="1"/>
</dbReference>
<keyword evidence="2" id="KW-0238">DNA-binding</keyword>
<evidence type="ECO:0000259" key="4">
    <source>
        <dbReference type="PROSITE" id="PS50949"/>
    </source>
</evidence>
<evidence type="ECO:0000256" key="3">
    <source>
        <dbReference type="ARBA" id="ARBA00023163"/>
    </source>
</evidence>
<dbReference type="PROSITE" id="PS50949">
    <property type="entry name" value="HTH_GNTR"/>
    <property type="match status" value="1"/>
</dbReference>
<sequence length="238" mass="26975">MPNRNIAKDSKHATLLEALAELSVNLKPHTQLPSERALSEEYGVSRMTLRRAIDVLQSRGYIYTVPSKGLFVSEPRMVRTSDVTSLSEVLRHRGNNPTTKLHLADRIHANDEVAKALGIRKGEWVYRIEQSFFDADIAMATETAYVPADLAPGLLEQDLAKSLSAILSDHYEKPIRRVQYRVRSVIPEEKFRERLQISPGAPTLEFHAVGITSKERSVFLVVSYKRGDKYDLIYQLEV</sequence>
<organism evidence="5">
    <name type="scientific">freshwater metagenome</name>
    <dbReference type="NCBI Taxonomy" id="449393"/>
    <lineage>
        <taxon>unclassified sequences</taxon>
        <taxon>metagenomes</taxon>
        <taxon>ecological metagenomes</taxon>
    </lineage>
</organism>
<accession>A0A6J7EY73</accession>
<gene>
    <name evidence="5" type="ORF">UFOPK3482_01067</name>
</gene>
<name>A0A6J7EY73_9ZZZZ</name>
<dbReference type="InterPro" id="IPR028978">
    <property type="entry name" value="Chorismate_lyase_/UTRA_dom_sf"/>
</dbReference>
<dbReference type="InterPro" id="IPR050679">
    <property type="entry name" value="Bact_HTH_transcr_reg"/>
</dbReference>
<dbReference type="PRINTS" id="PR00035">
    <property type="entry name" value="HTHGNTR"/>
</dbReference>
<dbReference type="PANTHER" id="PTHR44846">
    <property type="entry name" value="MANNOSYL-D-GLYCERATE TRANSPORT/METABOLISM SYSTEM REPRESSOR MNGR-RELATED"/>
    <property type="match status" value="1"/>
</dbReference>
<evidence type="ECO:0000256" key="2">
    <source>
        <dbReference type="ARBA" id="ARBA00023125"/>
    </source>
</evidence>
<protein>
    <submittedName>
        <fullName evidence="5">Unannotated protein</fullName>
    </submittedName>
</protein>
<dbReference type="Gene3D" id="1.10.10.10">
    <property type="entry name" value="Winged helix-like DNA-binding domain superfamily/Winged helix DNA-binding domain"/>
    <property type="match status" value="1"/>
</dbReference>
<dbReference type="Gene3D" id="3.40.1410.10">
    <property type="entry name" value="Chorismate lyase-like"/>
    <property type="match status" value="1"/>
</dbReference>
<reference evidence="5" key="1">
    <citation type="submission" date="2020-05" db="EMBL/GenBank/DDBJ databases">
        <authorList>
            <person name="Chiriac C."/>
            <person name="Salcher M."/>
            <person name="Ghai R."/>
            <person name="Kavagutti S V."/>
        </authorList>
    </citation>
    <scope>NUCLEOTIDE SEQUENCE</scope>
</reference>
<dbReference type="GO" id="GO:0003700">
    <property type="term" value="F:DNA-binding transcription factor activity"/>
    <property type="evidence" value="ECO:0007669"/>
    <property type="project" value="InterPro"/>
</dbReference>
<evidence type="ECO:0000313" key="5">
    <source>
        <dbReference type="EMBL" id="CAB4888427.1"/>
    </source>
</evidence>
<dbReference type="GO" id="GO:0045892">
    <property type="term" value="P:negative regulation of DNA-templated transcription"/>
    <property type="evidence" value="ECO:0007669"/>
    <property type="project" value="TreeGrafter"/>
</dbReference>
<dbReference type="InterPro" id="IPR036390">
    <property type="entry name" value="WH_DNA-bd_sf"/>
</dbReference>
<dbReference type="InterPro" id="IPR036388">
    <property type="entry name" value="WH-like_DNA-bd_sf"/>
</dbReference>
<dbReference type="GO" id="GO:0003677">
    <property type="term" value="F:DNA binding"/>
    <property type="evidence" value="ECO:0007669"/>
    <property type="project" value="UniProtKB-KW"/>
</dbReference>
<feature type="domain" description="HTH gntR-type" evidence="4">
    <location>
        <begin position="6"/>
        <end position="75"/>
    </location>
</feature>
<evidence type="ECO:0000256" key="1">
    <source>
        <dbReference type="ARBA" id="ARBA00023015"/>
    </source>
</evidence>
<dbReference type="Pfam" id="PF07702">
    <property type="entry name" value="UTRA"/>
    <property type="match status" value="1"/>
</dbReference>
<dbReference type="SUPFAM" id="SSF46785">
    <property type="entry name" value="Winged helix' DNA-binding domain"/>
    <property type="match status" value="1"/>
</dbReference>
<dbReference type="SMART" id="SM00866">
    <property type="entry name" value="UTRA"/>
    <property type="match status" value="1"/>
</dbReference>
<dbReference type="SUPFAM" id="SSF64288">
    <property type="entry name" value="Chorismate lyase-like"/>
    <property type="match status" value="1"/>
</dbReference>
<dbReference type="InterPro" id="IPR000524">
    <property type="entry name" value="Tscrpt_reg_HTH_GntR"/>
</dbReference>
<dbReference type="AlphaFoldDB" id="A0A6J7EY73"/>
<proteinExistence type="predicted"/>
<dbReference type="InterPro" id="IPR011663">
    <property type="entry name" value="UTRA"/>
</dbReference>
<dbReference type="SMART" id="SM00345">
    <property type="entry name" value="HTH_GNTR"/>
    <property type="match status" value="1"/>
</dbReference>
<keyword evidence="3" id="KW-0804">Transcription</keyword>
<dbReference type="PANTHER" id="PTHR44846:SF1">
    <property type="entry name" value="MANNOSYL-D-GLYCERATE TRANSPORT_METABOLISM SYSTEM REPRESSOR MNGR-RELATED"/>
    <property type="match status" value="1"/>
</dbReference>
<dbReference type="EMBL" id="CAFBLZ010000108">
    <property type="protein sequence ID" value="CAB4888427.1"/>
    <property type="molecule type" value="Genomic_DNA"/>
</dbReference>